<keyword evidence="5" id="KW-1185">Reference proteome</keyword>
<evidence type="ECO:0000259" key="2">
    <source>
        <dbReference type="Pfam" id="PF18676"/>
    </source>
</evidence>
<dbReference type="Proteomes" id="UP000576082">
    <property type="component" value="Unassembled WGS sequence"/>
</dbReference>
<evidence type="ECO:0000313" key="4">
    <source>
        <dbReference type="EMBL" id="NME71117.1"/>
    </source>
</evidence>
<evidence type="ECO:0000313" key="5">
    <source>
        <dbReference type="Proteomes" id="UP000576082"/>
    </source>
</evidence>
<feature type="signal peptide" evidence="1">
    <location>
        <begin position="1"/>
        <end position="24"/>
    </location>
</feature>
<dbReference type="InterPro" id="IPR041286">
    <property type="entry name" value="MBG_2"/>
</dbReference>
<dbReference type="EMBL" id="JABANE010000086">
    <property type="protein sequence ID" value="NME71117.1"/>
    <property type="molecule type" value="Genomic_DNA"/>
</dbReference>
<dbReference type="Pfam" id="PF18962">
    <property type="entry name" value="Por_Secre_tail"/>
    <property type="match status" value="1"/>
</dbReference>
<name>A0A7X9RYH5_9BACT</name>
<evidence type="ECO:0000259" key="3">
    <source>
        <dbReference type="Pfam" id="PF18962"/>
    </source>
</evidence>
<dbReference type="RefSeq" id="WP_169659339.1">
    <property type="nucleotide sequence ID" value="NZ_JABANE010000086.1"/>
</dbReference>
<dbReference type="InterPro" id="IPR026444">
    <property type="entry name" value="Secre_tail"/>
</dbReference>
<feature type="domain" description="MBG" evidence="2">
    <location>
        <begin position="563"/>
        <end position="632"/>
    </location>
</feature>
<proteinExistence type="predicted"/>
<dbReference type="AlphaFoldDB" id="A0A7X9RYH5"/>
<dbReference type="Pfam" id="PF18676">
    <property type="entry name" value="MBG_2"/>
    <property type="match status" value="4"/>
</dbReference>
<gene>
    <name evidence="4" type="ORF">HHU12_24320</name>
</gene>
<sequence length="1044" mass="114700">MKSIYYWSCSLLLSMLFIGTNTNAQIYNYEALSVYNGDFEMGNEAFVQDPDNNNKWSVNGIFLHVDKGADLANSGIVDTESFKGSHSLKLVTNTIDNYDCDLRLWGTALNGAGTYVFGFYAKGDQTYSELNINGILAKQSKYSGFISATKTAHKQIAIDEEWSFIFQEFTISDDNINNGYAFLGFNIDYKASPGRELYMDDMTLVKVNSPASNNVAYRNEFSDPIYINQILPIKTYIGIEEGALNVRTKDPDQYKTFFSNVGFGQQVSFKTNFDLEADKSYRVRFKLKVEDTEKLYPRLNGTIKKEKISDDFSCDIKLTYGSGGSDFIKKTTNINTLTSNEYAIYELVLTEAQTRTIQSVSISMGNNLNAYSGNIKIDDLSIEAITEVTLNVTDKVYTYAGMPRFPTVEVVGDNDMVTEDMIEFSFENKATGEITNEVTELGEYTYTVSVDKNGFIGSSTGTFTIKQRTTTVSISGGKEITYGGAPSFEFTFTNLLEGDKEIKRPTDDFVPPTVEIEKADNYDVGTYRLKIVGGSSKYYTFLYPQADDEGYHDALAVTKASATITAQNSTSVYGDDISASYIIDGLKEGEDESVIEVKPTLASDLSNADAGEYDITFQGASDKNYNFEYVSGMHTINKATATVTAQNSNSVYGEEVLTTYKIEGLKNNEDESVIDTKPTLASEITATDAGEYAVNYIGASDNNYDFEYVAGIHTISKATATVTAQNSTSVYGEDVLTTYKITGFINDEDENVVEVKPTLSNEFTGINAGEYAINYQGASALNYKFEYVAGTHTITKATITVTAQNSTSVYGEDAITTYQMSGFVNGEDESVIDVKPTLASIISNANAGEYNIIYHEASDNNYDFDYVAGTHTITKATPSIISEIVDTIDLTEETVLLSATSASDGIITYSVDDASLMTIDGNAGKLLMEGEVTITITMEEGTNYTALSAEHTLVITNDGDEKPEIPTSVDPNEIIVNVYPNPATNFISISTQVNKVVIYNTLGRVVATFNNNQKNYDVSHLSAGQYFVLINTPQGSITKKLMIQ</sequence>
<dbReference type="Gene3D" id="2.60.120.260">
    <property type="entry name" value="Galactose-binding domain-like"/>
    <property type="match status" value="1"/>
</dbReference>
<organism evidence="4 5">
    <name type="scientific">Flammeovirga aprica JL-4</name>
    <dbReference type="NCBI Taxonomy" id="694437"/>
    <lineage>
        <taxon>Bacteria</taxon>
        <taxon>Pseudomonadati</taxon>
        <taxon>Bacteroidota</taxon>
        <taxon>Cytophagia</taxon>
        <taxon>Cytophagales</taxon>
        <taxon>Flammeovirgaceae</taxon>
        <taxon>Flammeovirga</taxon>
    </lineage>
</organism>
<feature type="chain" id="PRO_5030569256" evidence="1">
    <location>
        <begin position="25"/>
        <end position="1044"/>
    </location>
</feature>
<protein>
    <submittedName>
        <fullName evidence="4">T9SS type A sorting domain-containing protein</fullName>
    </submittedName>
</protein>
<feature type="domain" description="MBG" evidence="2">
    <location>
        <begin position="642"/>
        <end position="712"/>
    </location>
</feature>
<keyword evidence="1" id="KW-0732">Signal</keyword>
<comment type="caution">
    <text evidence="4">The sequence shown here is derived from an EMBL/GenBank/DDBJ whole genome shotgun (WGS) entry which is preliminary data.</text>
</comment>
<reference evidence="4 5" key="1">
    <citation type="submission" date="2020-04" db="EMBL/GenBank/DDBJ databases">
        <title>Flammeovirga sp. SR4, a novel species isolated from seawater.</title>
        <authorList>
            <person name="Wang X."/>
        </authorList>
    </citation>
    <scope>NUCLEOTIDE SEQUENCE [LARGE SCALE GENOMIC DNA]</scope>
    <source>
        <strain evidence="4 5">ATCC 23126</strain>
    </source>
</reference>
<dbReference type="Gene3D" id="3.30.160.710">
    <property type="match status" value="3"/>
</dbReference>
<accession>A0A7X9RYH5</accession>
<feature type="domain" description="MBG" evidence="2">
    <location>
        <begin position="721"/>
        <end position="791"/>
    </location>
</feature>
<evidence type="ECO:0000256" key="1">
    <source>
        <dbReference type="SAM" id="SignalP"/>
    </source>
</evidence>
<feature type="domain" description="MBG" evidence="2">
    <location>
        <begin position="799"/>
        <end position="870"/>
    </location>
</feature>
<dbReference type="NCBIfam" id="TIGR04183">
    <property type="entry name" value="Por_Secre_tail"/>
    <property type="match status" value="1"/>
</dbReference>
<feature type="domain" description="Secretion system C-terminal sorting" evidence="3">
    <location>
        <begin position="978"/>
        <end position="1043"/>
    </location>
</feature>